<feature type="transmembrane region" description="Helical" evidence="1">
    <location>
        <begin position="171"/>
        <end position="200"/>
    </location>
</feature>
<feature type="transmembrane region" description="Helical" evidence="1">
    <location>
        <begin position="352"/>
        <end position="372"/>
    </location>
</feature>
<dbReference type="SUPFAM" id="SSF103473">
    <property type="entry name" value="MFS general substrate transporter"/>
    <property type="match status" value="1"/>
</dbReference>
<feature type="transmembrane region" description="Helical" evidence="1">
    <location>
        <begin position="57"/>
        <end position="78"/>
    </location>
</feature>
<dbReference type="EMBL" id="JAWJZF010000517">
    <property type="protein sequence ID" value="MDX2297181.1"/>
    <property type="molecule type" value="Genomic_DNA"/>
</dbReference>
<name>A0ABU4KHI2_9ACTN</name>
<accession>A0ABU4KHI2</accession>
<dbReference type="Gene3D" id="1.20.1250.20">
    <property type="entry name" value="MFS general substrate transporter like domains"/>
    <property type="match status" value="2"/>
</dbReference>
<keyword evidence="3" id="KW-1185">Reference proteome</keyword>
<evidence type="ECO:0000313" key="3">
    <source>
        <dbReference type="Proteomes" id="UP001278571"/>
    </source>
</evidence>
<evidence type="ECO:0000313" key="2">
    <source>
        <dbReference type="EMBL" id="MDX2297181.1"/>
    </source>
</evidence>
<sequence>MSVSPPAPTPAPAPSYAAVLRAPHARRTFGAALLGRLSYATAPLSLLLSVKAATGSYATAGTALAAFGLTSVALSPARASLVDRYGPGRALPPLVLGYGALLTALAVVCARPGTPGAVLVALSAAAGTATPPLGPVMRALWSRLLADRDLLRRAYSLDTVAEELLFVTGPLLVGLVLLAAAPAAGLALGAALILTGGLLFAASPLTRSVPGAAAAPAAAPAAGGRSLRGLGRAVAGSAALGLCLGAVELLVVAFTDAAGRPGLMPWAMAALSAGSAVGGLLFGAVPWRGSLATRLAVLGLALGAVLGATGLAPHPYVLVAGVALGGLCVAPALTTAYLLADEAVAAERRTRAGAWVNTAFNAGNTAATAGAGLLVGRLPLAVCFALAALPPVLVGLAGVLATARGRARSHRGAAQQGQRALGGAA</sequence>
<proteinExistence type="predicted"/>
<dbReference type="InterPro" id="IPR036259">
    <property type="entry name" value="MFS_trans_sf"/>
</dbReference>
<comment type="caution">
    <text evidence="2">The sequence shown here is derived from an EMBL/GenBank/DDBJ whole genome shotgun (WGS) entry which is preliminary data.</text>
</comment>
<protein>
    <submittedName>
        <fullName evidence="2">MFS transporter</fullName>
    </submittedName>
</protein>
<keyword evidence="1" id="KW-0812">Transmembrane</keyword>
<reference evidence="2 3" key="1">
    <citation type="submission" date="2023-10" db="EMBL/GenBank/DDBJ databases">
        <authorList>
            <person name="Wang X.X."/>
        </authorList>
    </citation>
    <scope>NUCLEOTIDE SEQUENCE [LARGE SCALE GENOMIC DNA]</scope>
    <source>
        <strain evidence="2 3">NBRC 12816</strain>
    </source>
</reference>
<keyword evidence="1" id="KW-1133">Transmembrane helix</keyword>
<feature type="transmembrane region" description="Helical" evidence="1">
    <location>
        <begin position="117"/>
        <end position="141"/>
    </location>
</feature>
<evidence type="ECO:0000256" key="1">
    <source>
        <dbReference type="SAM" id="Phobius"/>
    </source>
</evidence>
<feature type="transmembrane region" description="Helical" evidence="1">
    <location>
        <begin position="266"/>
        <end position="285"/>
    </location>
</feature>
<feature type="transmembrane region" description="Helical" evidence="1">
    <location>
        <begin position="292"/>
        <end position="312"/>
    </location>
</feature>
<feature type="transmembrane region" description="Helical" evidence="1">
    <location>
        <begin position="378"/>
        <end position="401"/>
    </location>
</feature>
<keyword evidence="1" id="KW-0472">Membrane</keyword>
<gene>
    <name evidence="2" type="ORF">R2363_34015</name>
</gene>
<dbReference type="PANTHER" id="PTHR23542:SF1">
    <property type="entry name" value="MAJOR FACILITATOR SUPERFAMILY (MFS) PROFILE DOMAIN-CONTAINING PROTEIN"/>
    <property type="match status" value="1"/>
</dbReference>
<dbReference type="PANTHER" id="PTHR23542">
    <property type="match status" value="1"/>
</dbReference>
<feature type="transmembrane region" description="Helical" evidence="1">
    <location>
        <begin position="90"/>
        <end position="110"/>
    </location>
</feature>
<feature type="transmembrane region" description="Helical" evidence="1">
    <location>
        <begin position="233"/>
        <end position="254"/>
    </location>
</feature>
<organism evidence="2 3">
    <name type="scientific">Streptomyces roseolus</name>
    <dbReference type="NCBI Taxonomy" id="67358"/>
    <lineage>
        <taxon>Bacteria</taxon>
        <taxon>Bacillati</taxon>
        <taxon>Actinomycetota</taxon>
        <taxon>Actinomycetes</taxon>
        <taxon>Kitasatosporales</taxon>
        <taxon>Streptomycetaceae</taxon>
        <taxon>Streptomyces</taxon>
    </lineage>
</organism>
<dbReference type="Proteomes" id="UP001278571">
    <property type="component" value="Unassembled WGS sequence"/>
</dbReference>
<dbReference type="RefSeq" id="WP_319013320.1">
    <property type="nucleotide sequence ID" value="NZ_JAWJZF010000517.1"/>
</dbReference>
<feature type="transmembrane region" description="Helical" evidence="1">
    <location>
        <begin position="318"/>
        <end position="340"/>
    </location>
</feature>